<evidence type="ECO:0000313" key="5">
    <source>
        <dbReference type="Proteomes" id="UP000215214"/>
    </source>
</evidence>
<dbReference type="EMBL" id="LT899436">
    <property type="protein sequence ID" value="SNR16151.1"/>
    <property type="molecule type" value="Genomic_DNA"/>
</dbReference>
<keyword evidence="5" id="KW-1185">Reference proteome</keyword>
<evidence type="ECO:0000256" key="2">
    <source>
        <dbReference type="RuleBase" id="RU003476"/>
    </source>
</evidence>
<dbReference type="CDD" id="cd18873">
    <property type="entry name" value="NUDIX_NadM_like"/>
    <property type="match status" value="1"/>
</dbReference>
<evidence type="ECO:0000313" key="4">
    <source>
        <dbReference type="EMBL" id="SNR16151.1"/>
    </source>
</evidence>
<organism evidence="4 5">
    <name type="scientific">Tenacibaculum jejuense</name>
    <dbReference type="NCBI Taxonomy" id="584609"/>
    <lineage>
        <taxon>Bacteria</taxon>
        <taxon>Pseudomonadati</taxon>
        <taxon>Bacteroidota</taxon>
        <taxon>Flavobacteriia</taxon>
        <taxon>Flavobacteriales</taxon>
        <taxon>Flavobacteriaceae</taxon>
        <taxon>Tenacibaculum</taxon>
    </lineage>
</organism>
<dbReference type="AlphaFoldDB" id="A0A238UAE0"/>
<feature type="domain" description="Nudix hydrolase" evidence="3">
    <location>
        <begin position="13"/>
        <end position="147"/>
    </location>
</feature>
<name>A0A238UAE0_9FLAO</name>
<sequence length="236" mass="27472">MFYEHKPMPAIQNIKVAVDAVVFGYEAKKISVLLIKRGVAPFKDSWALPGGLVMDDESLEDAVKRELKEETGVKFDYLEQLYSFGKLGRDPRNRVVSITYFGLVRPNHFTIKADTDANDVQWFSLDKLPELAFDHHTILSMAKDRLKAKLQYQPIGFDLLNKEFPFSDLENLYTTILEHKIDRRNFRKKILSFEIVEETDKIHQQGSGRPAKLFKFNKKKYDQLVQEGFHFEIKIV</sequence>
<dbReference type="KEGG" id="tje:TJEJU_2466"/>
<dbReference type="InterPro" id="IPR015797">
    <property type="entry name" value="NUDIX_hydrolase-like_dom_sf"/>
</dbReference>
<reference evidence="4 5" key="1">
    <citation type="submission" date="2017-07" db="EMBL/GenBank/DDBJ databases">
        <authorList>
            <person name="Sun Z.S."/>
            <person name="Albrecht U."/>
            <person name="Echele G."/>
            <person name="Lee C.C."/>
        </authorList>
    </citation>
    <scope>NUCLEOTIDE SEQUENCE [LARGE SCALE GENOMIC DNA]</scope>
    <source>
        <strain evidence="5">type strain: KCTC 22618</strain>
    </source>
</reference>
<dbReference type="Gene3D" id="3.90.79.10">
    <property type="entry name" value="Nucleoside Triphosphate Pyrophosphohydrolase"/>
    <property type="match status" value="1"/>
</dbReference>
<dbReference type="InterPro" id="IPR054105">
    <property type="entry name" value="WHD_NrtR"/>
</dbReference>
<dbReference type="InterPro" id="IPR036388">
    <property type="entry name" value="WH-like_DNA-bd_sf"/>
</dbReference>
<keyword evidence="1 2" id="KW-0378">Hydrolase</keyword>
<dbReference type="PRINTS" id="PR00502">
    <property type="entry name" value="NUDIXFAMILY"/>
</dbReference>
<dbReference type="Gene3D" id="1.10.10.10">
    <property type="entry name" value="Winged helix-like DNA-binding domain superfamily/Winged helix DNA-binding domain"/>
    <property type="match status" value="1"/>
</dbReference>
<dbReference type="GO" id="GO:0016787">
    <property type="term" value="F:hydrolase activity"/>
    <property type="evidence" value="ECO:0007669"/>
    <property type="project" value="UniProtKB-KW"/>
</dbReference>
<comment type="similarity">
    <text evidence="2">Belongs to the Nudix hydrolase family.</text>
</comment>
<protein>
    <recommendedName>
        <fullName evidence="3">Nudix hydrolase domain-containing protein</fullName>
    </recommendedName>
</protein>
<dbReference type="Pfam" id="PF21906">
    <property type="entry name" value="WHD_NrtR"/>
    <property type="match status" value="1"/>
</dbReference>
<dbReference type="PANTHER" id="PTHR43736:SF4">
    <property type="entry name" value="SLR1690 PROTEIN"/>
    <property type="match status" value="1"/>
</dbReference>
<dbReference type="SUPFAM" id="SSF46785">
    <property type="entry name" value="Winged helix' DNA-binding domain"/>
    <property type="match status" value="1"/>
</dbReference>
<evidence type="ECO:0000259" key="3">
    <source>
        <dbReference type="PROSITE" id="PS51462"/>
    </source>
</evidence>
<dbReference type="PANTHER" id="PTHR43736">
    <property type="entry name" value="ADP-RIBOSE PYROPHOSPHATASE"/>
    <property type="match status" value="1"/>
</dbReference>
<dbReference type="Proteomes" id="UP000215214">
    <property type="component" value="Chromosome TJEJU"/>
</dbReference>
<dbReference type="SUPFAM" id="SSF55811">
    <property type="entry name" value="Nudix"/>
    <property type="match status" value="1"/>
</dbReference>
<dbReference type="PROSITE" id="PS00893">
    <property type="entry name" value="NUDIX_BOX"/>
    <property type="match status" value="1"/>
</dbReference>
<dbReference type="InterPro" id="IPR000086">
    <property type="entry name" value="NUDIX_hydrolase_dom"/>
</dbReference>
<dbReference type="Pfam" id="PF00293">
    <property type="entry name" value="NUDIX"/>
    <property type="match status" value="1"/>
</dbReference>
<accession>A0A238UAE0</accession>
<evidence type="ECO:0000256" key="1">
    <source>
        <dbReference type="ARBA" id="ARBA00022801"/>
    </source>
</evidence>
<proteinExistence type="inferred from homology"/>
<dbReference type="InterPro" id="IPR020084">
    <property type="entry name" value="NUDIX_hydrolase_CS"/>
</dbReference>
<gene>
    <name evidence="4" type="ORF">TJEJU_2466</name>
</gene>
<dbReference type="InterPro" id="IPR020476">
    <property type="entry name" value="Nudix_hydrolase"/>
</dbReference>
<dbReference type="InterPro" id="IPR036390">
    <property type="entry name" value="WH_DNA-bd_sf"/>
</dbReference>
<dbReference type="PROSITE" id="PS51462">
    <property type="entry name" value="NUDIX"/>
    <property type="match status" value="1"/>
</dbReference>